<feature type="domain" description="Ig-like" evidence="1">
    <location>
        <begin position="15"/>
        <end position="99"/>
    </location>
</feature>
<comment type="caution">
    <text evidence="2">The sequence shown here is derived from an EMBL/GenBank/DDBJ whole genome shotgun (WGS) entry which is preliminary data.</text>
</comment>
<keyword evidence="3" id="KW-1185">Reference proteome</keyword>
<dbReference type="Proteomes" id="UP001458880">
    <property type="component" value="Unassembled WGS sequence"/>
</dbReference>
<reference evidence="2 3" key="1">
    <citation type="journal article" date="2024" name="BMC Genomics">
        <title>De novo assembly and annotation of Popillia japonica's genome with initial clues to its potential as an invasive pest.</title>
        <authorList>
            <person name="Cucini C."/>
            <person name="Boschi S."/>
            <person name="Funari R."/>
            <person name="Cardaioli E."/>
            <person name="Iannotti N."/>
            <person name="Marturano G."/>
            <person name="Paoli F."/>
            <person name="Bruttini M."/>
            <person name="Carapelli A."/>
            <person name="Frati F."/>
            <person name="Nardi F."/>
        </authorList>
    </citation>
    <scope>NUCLEOTIDE SEQUENCE [LARGE SCALE GENOMIC DNA]</scope>
    <source>
        <strain evidence="2">DMR45628</strain>
    </source>
</reference>
<dbReference type="PROSITE" id="PS50835">
    <property type="entry name" value="IG_LIKE"/>
    <property type="match status" value="1"/>
</dbReference>
<dbReference type="SUPFAM" id="SSF48726">
    <property type="entry name" value="Immunoglobulin"/>
    <property type="match status" value="1"/>
</dbReference>
<evidence type="ECO:0000313" key="2">
    <source>
        <dbReference type="EMBL" id="KAK9730915.1"/>
    </source>
</evidence>
<dbReference type="InterPro" id="IPR036179">
    <property type="entry name" value="Ig-like_dom_sf"/>
</dbReference>
<dbReference type="InterPro" id="IPR013783">
    <property type="entry name" value="Ig-like_fold"/>
</dbReference>
<dbReference type="InterPro" id="IPR013098">
    <property type="entry name" value="Ig_I-set"/>
</dbReference>
<dbReference type="Pfam" id="PF07679">
    <property type="entry name" value="I-set"/>
    <property type="match status" value="1"/>
</dbReference>
<gene>
    <name evidence="2" type="ORF">QE152_g14114</name>
</gene>
<evidence type="ECO:0000313" key="3">
    <source>
        <dbReference type="Proteomes" id="UP001458880"/>
    </source>
</evidence>
<organism evidence="2 3">
    <name type="scientific">Popillia japonica</name>
    <name type="common">Japanese beetle</name>
    <dbReference type="NCBI Taxonomy" id="7064"/>
    <lineage>
        <taxon>Eukaryota</taxon>
        <taxon>Metazoa</taxon>
        <taxon>Ecdysozoa</taxon>
        <taxon>Arthropoda</taxon>
        <taxon>Hexapoda</taxon>
        <taxon>Insecta</taxon>
        <taxon>Pterygota</taxon>
        <taxon>Neoptera</taxon>
        <taxon>Endopterygota</taxon>
        <taxon>Coleoptera</taxon>
        <taxon>Polyphaga</taxon>
        <taxon>Scarabaeiformia</taxon>
        <taxon>Scarabaeidae</taxon>
        <taxon>Rutelinae</taxon>
        <taxon>Popillia</taxon>
    </lineage>
</organism>
<dbReference type="EMBL" id="JASPKY010000140">
    <property type="protein sequence ID" value="KAK9730915.1"/>
    <property type="molecule type" value="Genomic_DNA"/>
</dbReference>
<dbReference type="Gene3D" id="2.60.40.10">
    <property type="entry name" value="Immunoglobulins"/>
    <property type="match status" value="1"/>
</dbReference>
<name>A0AAW1LB45_POPJA</name>
<sequence>MLKNLVHRKGNPPEPARATIYPQSIDIDEGEQFEIQYEITENPLPNIQWEREGKVPFNPRRSTANEHLRISYAVASDVGHNICRATNLRGDSGSTFGLTTASCVG</sequence>
<protein>
    <submittedName>
        <fullName evidence="2">Immunoglobulin I-set domain</fullName>
    </submittedName>
</protein>
<evidence type="ECO:0000259" key="1">
    <source>
        <dbReference type="PROSITE" id="PS50835"/>
    </source>
</evidence>
<dbReference type="InterPro" id="IPR007110">
    <property type="entry name" value="Ig-like_dom"/>
</dbReference>
<dbReference type="AlphaFoldDB" id="A0AAW1LB45"/>
<accession>A0AAW1LB45</accession>
<proteinExistence type="predicted"/>